<dbReference type="Gene3D" id="3.90.25.10">
    <property type="entry name" value="UDP-galactose 4-epimerase, domain 1"/>
    <property type="match status" value="1"/>
</dbReference>
<accession>A0A485M9C2</accession>
<name>A0A485M9C2_9ZZZZ</name>
<proteinExistence type="predicted"/>
<reference evidence="1" key="1">
    <citation type="submission" date="2019-03" db="EMBL/GenBank/DDBJ databases">
        <authorList>
            <person name="Hao L."/>
        </authorList>
    </citation>
    <scope>NUCLEOTIDE SEQUENCE</scope>
</reference>
<evidence type="ECO:0000313" key="1">
    <source>
        <dbReference type="EMBL" id="VFU18953.1"/>
    </source>
</evidence>
<dbReference type="EMBL" id="CAADRN010000363">
    <property type="protein sequence ID" value="VFU18953.1"/>
    <property type="molecule type" value="Genomic_DNA"/>
</dbReference>
<dbReference type="SUPFAM" id="SSF51735">
    <property type="entry name" value="NAD(P)-binding Rossmann-fold domains"/>
    <property type="match status" value="1"/>
</dbReference>
<evidence type="ECO:0008006" key="2">
    <source>
        <dbReference type="Google" id="ProtNLM"/>
    </source>
</evidence>
<dbReference type="AlphaFoldDB" id="A0A485M9C2"/>
<sequence>MTGRPVPVRYAARRPGDPPALVAGAAKIKRELGWRPRFESLQAMLETAWRWHSGHPRGFKG</sequence>
<protein>
    <recommendedName>
        <fullName evidence="2">UDP-glucose 4-epimerase</fullName>
    </recommendedName>
</protein>
<organism evidence="1">
    <name type="scientific">anaerobic digester metagenome</name>
    <dbReference type="NCBI Taxonomy" id="1263854"/>
    <lineage>
        <taxon>unclassified sequences</taxon>
        <taxon>metagenomes</taxon>
        <taxon>ecological metagenomes</taxon>
    </lineage>
</organism>
<dbReference type="InterPro" id="IPR036291">
    <property type="entry name" value="NAD(P)-bd_dom_sf"/>
</dbReference>
<gene>
    <name evidence="1" type="ORF">SCFA_610004</name>
</gene>